<dbReference type="EMBL" id="AZBU02000002">
    <property type="protein sequence ID" value="TKR92669.1"/>
    <property type="molecule type" value="Genomic_DNA"/>
</dbReference>
<protein>
    <submittedName>
        <fullName evidence="1">Uncharacterized protein</fullName>
    </submittedName>
</protein>
<reference evidence="1 2" key="1">
    <citation type="journal article" date="2015" name="Genome Biol.">
        <title>Comparative genomics of Steinernema reveals deeply conserved gene regulatory networks.</title>
        <authorList>
            <person name="Dillman A.R."/>
            <person name="Macchietto M."/>
            <person name="Porter C.F."/>
            <person name="Rogers A."/>
            <person name="Williams B."/>
            <person name="Antoshechkin I."/>
            <person name="Lee M.M."/>
            <person name="Goodwin Z."/>
            <person name="Lu X."/>
            <person name="Lewis E.E."/>
            <person name="Goodrich-Blair H."/>
            <person name="Stock S.P."/>
            <person name="Adams B.J."/>
            <person name="Sternberg P.W."/>
            <person name="Mortazavi A."/>
        </authorList>
    </citation>
    <scope>NUCLEOTIDE SEQUENCE [LARGE SCALE GENOMIC DNA]</scope>
    <source>
        <strain evidence="1 2">ALL</strain>
    </source>
</reference>
<evidence type="ECO:0000313" key="2">
    <source>
        <dbReference type="Proteomes" id="UP000298663"/>
    </source>
</evidence>
<proteinExistence type="predicted"/>
<gene>
    <name evidence="1" type="ORF">L596_007279</name>
</gene>
<dbReference type="Proteomes" id="UP000298663">
    <property type="component" value="Unassembled WGS sequence"/>
</dbReference>
<accession>A0A4U5P8S4</accession>
<sequence length="68" mass="7712">MGFRDIFRYSRSTATSSHAFISFRRQDTRYCKLSSSVYVPTLSVPVIPTAQILQQYLGSKGFKCIVSI</sequence>
<dbReference type="AlphaFoldDB" id="A0A4U5P8S4"/>
<keyword evidence="2" id="KW-1185">Reference proteome</keyword>
<comment type="caution">
    <text evidence="1">The sequence shown here is derived from an EMBL/GenBank/DDBJ whole genome shotgun (WGS) entry which is preliminary data.</text>
</comment>
<evidence type="ECO:0000313" key="1">
    <source>
        <dbReference type="EMBL" id="TKR92669.1"/>
    </source>
</evidence>
<organism evidence="1 2">
    <name type="scientific">Steinernema carpocapsae</name>
    <name type="common">Entomopathogenic nematode</name>
    <dbReference type="NCBI Taxonomy" id="34508"/>
    <lineage>
        <taxon>Eukaryota</taxon>
        <taxon>Metazoa</taxon>
        <taxon>Ecdysozoa</taxon>
        <taxon>Nematoda</taxon>
        <taxon>Chromadorea</taxon>
        <taxon>Rhabditida</taxon>
        <taxon>Tylenchina</taxon>
        <taxon>Panagrolaimomorpha</taxon>
        <taxon>Strongyloidoidea</taxon>
        <taxon>Steinernematidae</taxon>
        <taxon>Steinernema</taxon>
    </lineage>
</organism>
<name>A0A4U5P8S4_STECR</name>
<reference evidence="1 2" key="2">
    <citation type="journal article" date="2019" name="G3 (Bethesda)">
        <title>Hybrid Assembly of the Genome of the Entomopathogenic Nematode Steinernema carpocapsae Identifies the X-Chromosome.</title>
        <authorList>
            <person name="Serra L."/>
            <person name="Macchietto M."/>
            <person name="Macias-Munoz A."/>
            <person name="McGill C.J."/>
            <person name="Rodriguez I.M."/>
            <person name="Rodriguez B."/>
            <person name="Murad R."/>
            <person name="Mortazavi A."/>
        </authorList>
    </citation>
    <scope>NUCLEOTIDE SEQUENCE [LARGE SCALE GENOMIC DNA]</scope>
    <source>
        <strain evidence="1 2">ALL</strain>
    </source>
</reference>